<protein>
    <submittedName>
        <fullName evidence="1">Uncharacterized protein</fullName>
    </submittedName>
</protein>
<organism evidence="1 2">
    <name type="scientific">Trichoderma harzianum CBS 226.95</name>
    <dbReference type="NCBI Taxonomy" id="983964"/>
    <lineage>
        <taxon>Eukaryota</taxon>
        <taxon>Fungi</taxon>
        <taxon>Dikarya</taxon>
        <taxon>Ascomycota</taxon>
        <taxon>Pezizomycotina</taxon>
        <taxon>Sordariomycetes</taxon>
        <taxon>Hypocreomycetidae</taxon>
        <taxon>Hypocreales</taxon>
        <taxon>Hypocreaceae</taxon>
        <taxon>Trichoderma</taxon>
    </lineage>
</organism>
<dbReference type="Proteomes" id="UP000241690">
    <property type="component" value="Unassembled WGS sequence"/>
</dbReference>
<dbReference type="AlphaFoldDB" id="A0A2T4AH09"/>
<sequence length="150" mass="16739">MLQLQQMRRSSFFPHSSTRRKQITHHASPHMLVWLPQPPAPASHLASFPQANKQQEKHSLSRYGAIHLELLTRAGLCILFPSHDFDSGLLPLFSFIAVLGDCSIHTWYSNIHCAGRLSQLSIVDAIAVAVAVSRIPPQARTGTRLFSLPR</sequence>
<dbReference type="EMBL" id="KZ679678">
    <property type="protein sequence ID" value="PTB56375.1"/>
    <property type="molecule type" value="Genomic_DNA"/>
</dbReference>
<name>A0A2T4AH09_TRIHA</name>
<reference evidence="1 2" key="1">
    <citation type="submission" date="2016-07" db="EMBL/GenBank/DDBJ databases">
        <title>Multiple horizontal gene transfer events from other fungi enriched the ability of initially mycotrophic Trichoderma (Ascomycota) to feed on dead plant biomass.</title>
        <authorList>
            <consortium name="DOE Joint Genome Institute"/>
            <person name="Aerts A."/>
            <person name="Atanasova L."/>
            <person name="Chenthamara K."/>
            <person name="Zhang J."/>
            <person name="Grujic M."/>
            <person name="Henrissat B."/>
            <person name="Kuo A."/>
            <person name="Salamov A."/>
            <person name="Lipzen A."/>
            <person name="Labutti K."/>
            <person name="Barry K."/>
            <person name="Miao Y."/>
            <person name="Rahimi M.J."/>
            <person name="Shen Q."/>
            <person name="Grigoriev I.V."/>
            <person name="Kubicek C.P."/>
            <person name="Druzhinina I.S."/>
        </authorList>
    </citation>
    <scope>NUCLEOTIDE SEQUENCE [LARGE SCALE GENOMIC DNA]</scope>
    <source>
        <strain evidence="1 2">CBS 226.95</strain>
    </source>
</reference>
<evidence type="ECO:0000313" key="2">
    <source>
        <dbReference type="Proteomes" id="UP000241690"/>
    </source>
</evidence>
<keyword evidence="2" id="KW-1185">Reference proteome</keyword>
<accession>A0A2T4AH09</accession>
<dbReference type="RefSeq" id="XP_024776052.1">
    <property type="nucleotide sequence ID" value="XM_024914670.1"/>
</dbReference>
<proteinExistence type="predicted"/>
<dbReference type="GeneID" id="36623236"/>
<gene>
    <name evidence="1" type="ORF">M431DRAFT_374022</name>
</gene>
<evidence type="ECO:0000313" key="1">
    <source>
        <dbReference type="EMBL" id="PTB56375.1"/>
    </source>
</evidence>